<evidence type="ECO:0000313" key="1">
    <source>
        <dbReference type="EMBL" id="HIP84795.1"/>
    </source>
</evidence>
<dbReference type="AlphaFoldDB" id="A0A832ZC11"/>
<gene>
    <name evidence="1" type="ORF">EYH15_04835</name>
</gene>
<sequence>MRAFIPLILFLLLTLLQSSYAEEDLLEDITIKPVLATDKTICQISGTWKLSFEITNTNPYTVFVAIPDEIVYYDKSLKYYKDFQKLKVSGVVATYVDDNYTVLNGEKGIWIPPYTTVKVYKDGIFAYSLSTTVYPNRFKVIGPALMDTTSVFDDFQLENTIYKYGVRIGNYKLLVHGKVVKNSNTDELSMIIPAPLVLKNYDTFHKLLGRYDVDVWVDSYTEYIEKHHKMYDDKRKRMVLERTSELHSSSTSPFVPHVDDALIPEMDKDFVDKDLNLRPFDVPAIVFTTKDGEFKPLEFSYVMYKK</sequence>
<reference evidence="1" key="1">
    <citation type="journal article" date="2020" name="ISME J.">
        <title>Gammaproteobacteria mediating utilization of methyl-, sulfur- and petroleum organic compounds in deep ocean hydrothermal plumes.</title>
        <authorList>
            <person name="Zhou Z."/>
            <person name="Liu Y."/>
            <person name="Pan J."/>
            <person name="Cron B.R."/>
            <person name="Toner B.M."/>
            <person name="Anantharaman K."/>
            <person name="Breier J.A."/>
            <person name="Dick G.J."/>
            <person name="Li M."/>
        </authorList>
    </citation>
    <scope>NUCLEOTIDE SEQUENCE</scope>
    <source>
        <strain evidence="1">SZUA-1453</strain>
    </source>
</reference>
<evidence type="ECO:0000313" key="2">
    <source>
        <dbReference type="Proteomes" id="UP000643554"/>
    </source>
</evidence>
<protein>
    <submittedName>
        <fullName evidence="1">Uncharacterized protein</fullName>
    </submittedName>
</protein>
<name>A0A832ZC11_9EURY</name>
<accession>A0A832ZC11</accession>
<organism evidence="1 2">
    <name type="scientific">Methanothermococcus okinawensis</name>
    <dbReference type="NCBI Taxonomy" id="155863"/>
    <lineage>
        <taxon>Archaea</taxon>
        <taxon>Methanobacteriati</taxon>
        <taxon>Methanobacteriota</taxon>
        <taxon>Methanomada group</taxon>
        <taxon>Methanococci</taxon>
        <taxon>Methanococcales</taxon>
        <taxon>Methanococcaceae</taxon>
        <taxon>Methanothermococcus</taxon>
    </lineage>
</organism>
<dbReference type="EMBL" id="DQUI01000077">
    <property type="protein sequence ID" value="HIP84795.1"/>
    <property type="molecule type" value="Genomic_DNA"/>
</dbReference>
<dbReference type="Proteomes" id="UP000643554">
    <property type="component" value="Unassembled WGS sequence"/>
</dbReference>
<comment type="caution">
    <text evidence="1">The sequence shown here is derived from an EMBL/GenBank/DDBJ whole genome shotgun (WGS) entry which is preliminary data.</text>
</comment>
<proteinExistence type="predicted"/>